<feature type="transmembrane region" description="Helical" evidence="2">
    <location>
        <begin position="121"/>
        <end position="142"/>
    </location>
</feature>
<keyword evidence="2" id="KW-1133">Transmembrane helix</keyword>
<organism evidence="3 4">
    <name type="scientific">Paramecium sonneborni</name>
    <dbReference type="NCBI Taxonomy" id="65129"/>
    <lineage>
        <taxon>Eukaryota</taxon>
        <taxon>Sar</taxon>
        <taxon>Alveolata</taxon>
        <taxon>Ciliophora</taxon>
        <taxon>Intramacronucleata</taxon>
        <taxon>Oligohymenophorea</taxon>
        <taxon>Peniculida</taxon>
        <taxon>Parameciidae</taxon>
        <taxon>Paramecium</taxon>
    </lineage>
</organism>
<evidence type="ECO:0000256" key="2">
    <source>
        <dbReference type="SAM" id="Phobius"/>
    </source>
</evidence>
<sequence>MKTTTQNPSHKVSVHNHNQPSNPKIGKYHYAMFLSSYGSPIYLTQYKVEYISLICYWIYVAFTVAFDTYPAQNVVTDKILYDHRVSYIIYWGPTYIYLALSVFAISTFLGSFRSLIQIFGILVYMWHLAYFIVFWAAPSIMLPKSVDEFQASAGYYWTELMLNLIMIIIQCGNTQATMNYPAYLQNYVTKVNNDIVEYLAVEDVEEVNHETTPIKAQTPNHKSQIQSQKQIQG</sequence>
<protein>
    <submittedName>
        <fullName evidence="3">Uncharacterized protein</fullName>
    </submittedName>
</protein>
<dbReference type="Proteomes" id="UP000692954">
    <property type="component" value="Unassembled WGS sequence"/>
</dbReference>
<comment type="caution">
    <text evidence="3">The sequence shown here is derived from an EMBL/GenBank/DDBJ whole genome shotgun (WGS) entry which is preliminary data.</text>
</comment>
<name>A0A8S1M0L0_9CILI</name>
<feature type="transmembrane region" description="Helical" evidence="2">
    <location>
        <begin position="89"/>
        <end position="109"/>
    </location>
</feature>
<evidence type="ECO:0000313" key="3">
    <source>
        <dbReference type="EMBL" id="CAD8073960.1"/>
    </source>
</evidence>
<evidence type="ECO:0000256" key="1">
    <source>
        <dbReference type="SAM" id="MobiDB-lite"/>
    </source>
</evidence>
<feature type="compositionally biased region" description="Polar residues" evidence="1">
    <location>
        <begin position="210"/>
        <end position="221"/>
    </location>
</feature>
<gene>
    <name evidence="3" type="ORF">PSON_ATCC_30995.1.T0310245</name>
</gene>
<dbReference type="AlphaFoldDB" id="A0A8S1M0L0"/>
<keyword evidence="2" id="KW-0812">Transmembrane</keyword>
<feature type="transmembrane region" description="Helical" evidence="2">
    <location>
        <begin position="50"/>
        <end position="69"/>
    </location>
</feature>
<evidence type="ECO:0000313" key="4">
    <source>
        <dbReference type="Proteomes" id="UP000692954"/>
    </source>
</evidence>
<dbReference type="EMBL" id="CAJJDN010000031">
    <property type="protein sequence ID" value="CAD8073960.1"/>
    <property type="molecule type" value="Genomic_DNA"/>
</dbReference>
<keyword evidence="2" id="KW-0472">Membrane</keyword>
<dbReference type="OrthoDB" id="285867at2759"/>
<feature type="transmembrane region" description="Helical" evidence="2">
    <location>
        <begin position="154"/>
        <end position="172"/>
    </location>
</feature>
<feature type="region of interest" description="Disordered" evidence="1">
    <location>
        <begin position="210"/>
        <end position="233"/>
    </location>
</feature>
<reference evidence="3" key="1">
    <citation type="submission" date="2021-01" db="EMBL/GenBank/DDBJ databases">
        <authorList>
            <consortium name="Genoscope - CEA"/>
            <person name="William W."/>
        </authorList>
    </citation>
    <scope>NUCLEOTIDE SEQUENCE</scope>
</reference>
<feature type="region of interest" description="Disordered" evidence="1">
    <location>
        <begin position="1"/>
        <end position="21"/>
    </location>
</feature>
<proteinExistence type="predicted"/>
<feature type="compositionally biased region" description="Low complexity" evidence="1">
    <location>
        <begin position="222"/>
        <end position="233"/>
    </location>
</feature>
<keyword evidence="4" id="KW-1185">Reference proteome</keyword>
<accession>A0A8S1M0L0</accession>